<protein>
    <submittedName>
        <fullName evidence="1">Uncharacterized protein</fullName>
    </submittedName>
</protein>
<dbReference type="EMBL" id="JAVYJV010000004">
    <property type="protein sequence ID" value="KAK4373259.1"/>
    <property type="molecule type" value="Genomic_DNA"/>
</dbReference>
<proteinExistence type="predicted"/>
<reference evidence="1" key="1">
    <citation type="submission" date="2023-12" db="EMBL/GenBank/DDBJ databases">
        <title>Genome assembly of Anisodus tanguticus.</title>
        <authorList>
            <person name="Wang Y.-J."/>
        </authorList>
    </citation>
    <scope>NUCLEOTIDE SEQUENCE</scope>
    <source>
        <strain evidence="1">KB-2021</strain>
        <tissue evidence="1">Leaf</tissue>
    </source>
</reference>
<comment type="caution">
    <text evidence="1">The sequence shown here is derived from an EMBL/GenBank/DDBJ whole genome shotgun (WGS) entry which is preliminary data.</text>
</comment>
<organism evidence="1 2">
    <name type="scientific">Anisodus tanguticus</name>
    <dbReference type="NCBI Taxonomy" id="243964"/>
    <lineage>
        <taxon>Eukaryota</taxon>
        <taxon>Viridiplantae</taxon>
        <taxon>Streptophyta</taxon>
        <taxon>Embryophyta</taxon>
        <taxon>Tracheophyta</taxon>
        <taxon>Spermatophyta</taxon>
        <taxon>Magnoliopsida</taxon>
        <taxon>eudicotyledons</taxon>
        <taxon>Gunneridae</taxon>
        <taxon>Pentapetalae</taxon>
        <taxon>asterids</taxon>
        <taxon>lamiids</taxon>
        <taxon>Solanales</taxon>
        <taxon>Solanaceae</taxon>
        <taxon>Solanoideae</taxon>
        <taxon>Hyoscyameae</taxon>
        <taxon>Anisodus</taxon>
    </lineage>
</organism>
<evidence type="ECO:0000313" key="2">
    <source>
        <dbReference type="Proteomes" id="UP001291623"/>
    </source>
</evidence>
<gene>
    <name evidence="1" type="ORF">RND71_008643</name>
</gene>
<sequence>MFQTQNMLDQLYDLQQKLEENAVAHQAHWHTGEKNIQFRHQSVQFKEFFQPLQCNITVPNR</sequence>
<dbReference type="AlphaFoldDB" id="A0AAE1SM71"/>
<name>A0AAE1SM71_9SOLA</name>
<evidence type="ECO:0000313" key="1">
    <source>
        <dbReference type="EMBL" id="KAK4373259.1"/>
    </source>
</evidence>
<accession>A0AAE1SM71</accession>
<keyword evidence="2" id="KW-1185">Reference proteome</keyword>
<dbReference type="Proteomes" id="UP001291623">
    <property type="component" value="Unassembled WGS sequence"/>
</dbReference>